<protein>
    <recommendedName>
        <fullName evidence="3">Phospholipid/glycerol acyltransferase domain-containing protein</fullName>
    </recommendedName>
</protein>
<evidence type="ECO:0000256" key="1">
    <source>
        <dbReference type="ARBA" id="ARBA00022679"/>
    </source>
</evidence>
<keyword evidence="2" id="KW-0012">Acyltransferase</keyword>
<evidence type="ECO:0000313" key="4">
    <source>
        <dbReference type="EMBL" id="SUZ64168.1"/>
    </source>
</evidence>
<dbReference type="AlphaFoldDB" id="A0A381PCZ6"/>
<organism evidence="4">
    <name type="scientific">marine metagenome</name>
    <dbReference type="NCBI Taxonomy" id="408172"/>
    <lineage>
        <taxon>unclassified sequences</taxon>
        <taxon>metagenomes</taxon>
        <taxon>ecological metagenomes</taxon>
    </lineage>
</organism>
<proteinExistence type="predicted"/>
<keyword evidence="1" id="KW-0808">Transferase</keyword>
<dbReference type="GO" id="GO:0006654">
    <property type="term" value="P:phosphatidic acid biosynthetic process"/>
    <property type="evidence" value="ECO:0007669"/>
    <property type="project" value="TreeGrafter"/>
</dbReference>
<feature type="domain" description="Phospholipid/glycerol acyltransferase" evidence="3">
    <location>
        <begin position="47"/>
        <end position="159"/>
    </location>
</feature>
<dbReference type="PANTHER" id="PTHR10434:SF11">
    <property type="entry name" value="1-ACYL-SN-GLYCEROL-3-PHOSPHATE ACYLTRANSFERASE"/>
    <property type="match status" value="1"/>
</dbReference>
<evidence type="ECO:0000259" key="3">
    <source>
        <dbReference type="SMART" id="SM00563"/>
    </source>
</evidence>
<dbReference type="PANTHER" id="PTHR10434">
    <property type="entry name" value="1-ACYL-SN-GLYCEROL-3-PHOSPHATE ACYLTRANSFERASE"/>
    <property type="match status" value="1"/>
</dbReference>
<name>A0A381PCZ6_9ZZZZ</name>
<sequence length="223" mass="24656">MRTLFSPDGLFGKVFFRAVRGSVRVFLFRWFRLKVEGRERLRVEGRVIIAPVHRSNLDGPLVGSSSHRRVRYLGKDSLFRPALAGWAMRSLGSFPVRRGEADLDAMRAAKNMLEADECMLVFPEGTRQVGDAIGEVYDGTAWLASKAQAPVVPVGIAGTEAAMPTGSRFPARVPVVVVVGQPLDPPLAADGSRAKRSDLKLWTDDLRNRLHDCQSRAREMLNS</sequence>
<evidence type="ECO:0000256" key="2">
    <source>
        <dbReference type="ARBA" id="ARBA00023315"/>
    </source>
</evidence>
<dbReference type="SUPFAM" id="SSF69593">
    <property type="entry name" value="Glycerol-3-phosphate (1)-acyltransferase"/>
    <property type="match status" value="1"/>
</dbReference>
<dbReference type="GO" id="GO:0003841">
    <property type="term" value="F:1-acylglycerol-3-phosphate O-acyltransferase activity"/>
    <property type="evidence" value="ECO:0007669"/>
    <property type="project" value="TreeGrafter"/>
</dbReference>
<reference evidence="4" key="1">
    <citation type="submission" date="2018-05" db="EMBL/GenBank/DDBJ databases">
        <authorList>
            <person name="Lanie J.A."/>
            <person name="Ng W.-L."/>
            <person name="Kazmierczak K.M."/>
            <person name="Andrzejewski T.M."/>
            <person name="Davidsen T.M."/>
            <person name="Wayne K.J."/>
            <person name="Tettelin H."/>
            <person name="Glass J.I."/>
            <person name="Rusch D."/>
            <person name="Podicherti R."/>
            <person name="Tsui H.-C.T."/>
            <person name="Winkler M.E."/>
        </authorList>
    </citation>
    <scope>NUCLEOTIDE SEQUENCE</scope>
</reference>
<gene>
    <name evidence="4" type="ORF">METZ01_LOCUS17022</name>
</gene>
<accession>A0A381PCZ6</accession>
<dbReference type="CDD" id="cd07989">
    <property type="entry name" value="LPLAT_AGPAT-like"/>
    <property type="match status" value="1"/>
</dbReference>
<dbReference type="EMBL" id="UINC01000928">
    <property type="protein sequence ID" value="SUZ64168.1"/>
    <property type="molecule type" value="Genomic_DNA"/>
</dbReference>
<dbReference type="Pfam" id="PF01553">
    <property type="entry name" value="Acyltransferase"/>
    <property type="match status" value="1"/>
</dbReference>
<dbReference type="SMART" id="SM00563">
    <property type="entry name" value="PlsC"/>
    <property type="match status" value="1"/>
</dbReference>
<dbReference type="InterPro" id="IPR002123">
    <property type="entry name" value="Plipid/glycerol_acylTrfase"/>
</dbReference>